<evidence type="ECO:0000259" key="2">
    <source>
        <dbReference type="Pfam" id="PF16173"/>
    </source>
</evidence>
<evidence type="ECO:0000313" key="4">
    <source>
        <dbReference type="Proteomes" id="UP000003566"/>
    </source>
</evidence>
<dbReference type="InterPro" id="IPR032267">
    <property type="entry name" value="DUF4832"/>
</dbReference>
<dbReference type="PATRIC" id="fig|997892.3.peg.2454"/>
<name>I9UT94_9BACE</name>
<evidence type="ECO:0008006" key="5">
    <source>
        <dbReference type="Google" id="ProtNLM"/>
    </source>
</evidence>
<dbReference type="AlphaFoldDB" id="I9UT94"/>
<accession>I9UT94</accession>
<dbReference type="EMBL" id="AGXE01000014">
    <property type="protein sequence ID" value="EIY85981.1"/>
    <property type="molecule type" value="Genomic_DNA"/>
</dbReference>
<sequence>MTKVGLFHLRDKYNLSINQYFCFFYPKLILSCAKWVVICARVLICYIFACKQNITMKKNWMYGSVMAALLALLVSGCGDSQRTLEFRGICVDDLHGENGLYNPGRGFRLETAVDVLHEKDRPTTELLELSEKYVADSVSLAQSYFYLTYLIGEKLSEENFQTMQTYFDELQKLGKKAVLRFAYERDFMGRAAVGPTGEQILEHLDQLKPFLEKNKDLILVVQAGMIGAWGEWHSSIQGLENSEETKAAVLEKLLSVVPVERNVQVRLPEFKNLLKDKPELYKRLSFHDDFIVIRPDRWDADMHEGTVKFDQIVRESPYLVVDGELPWGFWSVGADPDSPSAGWIIDGMQTARRLFLQHYTSLSIIHNYKEQHPNNRFDENNPPEYSMIVWKKTMITEDSLRQHHMPVSDSYFQKQDGTKVQRNMFDYIRDHLGYRIELQSLQLPEKLQSGKENQLKLGLVNRGFATVFGEHPVYFVLIDDKGKVSEFLTEANPLDWQPFQPGDTAYTPLVHSVNQSLQLQGSMPAGEYRLGLWIPDGSERLKYNPRYALRCANGNTTWWVSEDGKYGVNVLTTVEVK</sequence>
<feature type="domain" description="DUF4874" evidence="2">
    <location>
        <begin position="102"/>
        <end position="269"/>
    </location>
</feature>
<feature type="domain" description="DUF4832" evidence="1">
    <location>
        <begin position="283"/>
        <end position="553"/>
    </location>
</feature>
<dbReference type="Proteomes" id="UP000003566">
    <property type="component" value="Unassembled WGS sequence"/>
</dbReference>
<reference evidence="3 4" key="1">
    <citation type="submission" date="2012-02" db="EMBL/GenBank/DDBJ databases">
        <title>The Genome Sequence of Bacteroides xylanisolvens CL03T12C04.</title>
        <authorList>
            <consortium name="The Broad Institute Genome Sequencing Platform"/>
            <person name="Earl A."/>
            <person name="Ward D."/>
            <person name="Feldgarden M."/>
            <person name="Gevers D."/>
            <person name="Zitomersky N.L."/>
            <person name="Coyne M.J."/>
            <person name="Comstock L.E."/>
            <person name="Young S.K."/>
            <person name="Zeng Q."/>
            <person name="Gargeya S."/>
            <person name="Fitzgerald M."/>
            <person name="Haas B."/>
            <person name="Abouelleil A."/>
            <person name="Alvarado L."/>
            <person name="Arachchi H.M."/>
            <person name="Berlin A."/>
            <person name="Chapman S.B."/>
            <person name="Gearin G."/>
            <person name="Goldberg J."/>
            <person name="Griggs A."/>
            <person name="Gujja S."/>
            <person name="Hansen M."/>
            <person name="Heiman D."/>
            <person name="Howarth C."/>
            <person name="Larimer J."/>
            <person name="Lui A."/>
            <person name="MacDonald P.J.P."/>
            <person name="McCowen C."/>
            <person name="Montmayeur A."/>
            <person name="Murphy C."/>
            <person name="Neiman D."/>
            <person name="Pearson M."/>
            <person name="Priest M."/>
            <person name="Roberts A."/>
            <person name="Saif S."/>
            <person name="Shea T."/>
            <person name="Sisk P."/>
            <person name="Stolte C."/>
            <person name="Sykes S."/>
            <person name="Wortman J."/>
            <person name="Nusbaum C."/>
            <person name="Birren B."/>
        </authorList>
    </citation>
    <scope>NUCLEOTIDE SEQUENCE [LARGE SCALE GENOMIC DNA]</scope>
    <source>
        <strain evidence="3 4">CL03T12C04</strain>
    </source>
</reference>
<evidence type="ECO:0000313" key="3">
    <source>
        <dbReference type="EMBL" id="EIY85981.1"/>
    </source>
</evidence>
<comment type="caution">
    <text evidence="3">The sequence shown here is derived from an EMBL/GenBank/DDBJ whole genome shotgun (WGS) entry which is preliminary data.</text>
</comment>
<dbReference type="Pfam" id="PF16116">
    <property type="entry name" value="DUF4832"/>
    <property type="match status" value="1"/>
</dbReference>
<gene>
    <name evidence="3" type="ORF">HMPREF1074_02390</name>
</gene>
<evidence type="ECO:0000259" key="1">
    <source>
        <dbReference type="Pfam" id="PF16116"/>
    </source>
</evidence>
<organism evidence="3 4">
    <name type="scientific">Bacteroides xylanisolvens CL03T12C04</name>
    <dbReference type="NCBI Taxonomy" id="997892"/>
    <lineage>
        <taxon>Bacteria</taxon>
        <taxon>Pseudomonadati</taxon>
        <taxon>Bacteroidota</taxon>
        <taxon>Bacteroidia</taxon>
        <taxon>Bacteroidales</taxon>
        <taxon>Bacteroidaceae</taxon>
        <taxon>Bacteroides</taxon>
    </lineage>
</organism>
<protein>
    <recommendedName>
        <fullName evidence="5">DUF4832 domain-containing protein</fullName>
    </recommendedName>
</protein>
<dbReference type="Pfam" id="PF16173">
    <property type="entry name" value="DUF4874"/>
    <property type="match status" value="1"/>
</dbReference>
<dbReference type="InterPro" id="IPR032379">
    <property type="entry name" value="DUF4874"/>
</dbReference>
<dbReference type="HOGENOM" id="CLU_023401_1_0_10"/>
<proteinExistence type="predicted"/>